<dbReference type="EMBL" id="CADIKI010000001">
    <property type="protein sequence ID" value="CAB3778404.1"/>
    <property type="molecule type" value="Genomic_DNA"/>
</dbReference>
<evidence type="ECO:0000313" key="2">
    <source>
        <dbReference type="Proteomes" id="UP000494252"/>
    </source>
</evidence>
<accession>A0A6J5FJ09</accession>
<proteinExistence type="predicted"/>
<keyword evidence="2" id="KW-1185">Reference proteome</keyword>
<reference evidence="1 2" key="1">
    <citation type="submission" date="2020-04" db="EMBL/GenBank/DDBJ databases">
        <authorList>
            <person name="De Canck E."/>
        </authorList>
    </citation>
    <scope>NUCLEOTIDE SEQUENCE [LARGE SCALE GENOMIC DNA]</scope>
    <source>
        <strain evidence="1 2">LMG 27177</strain>
    </source>
</reference>
<organism evidence="1 2">
    <name type="scientific">Paraburkholderia fynbosensis</name>
    <dbReference type="NCBI Taxonomy" id="1200993"/>
    <lineage>
        <taxon>Bacteria</taxon>
        <taxon>Pseudomonadati</taxon>
        <taxon>Pseudomonadota</taxon>
        <taxon>Betaproteobacteria</taxon>
        <taxon>Burkholderiales</taxon>
        <taxon>Burkholderiaceae</taxon>
        <taxon>Paraburkholderia</taxon>
    </lineage>
</organism>
<evidence type="ECO:0008006" key="3">
    <source>
        <dbReference type="Google" id="ProtNLM"/>
    </source>
</evidence>
<dbReference type="AlphaFoldDB" id="A0A6J5FJ09"/>
<sequence length="279" mass="30235">MAAAIQLATTALSSQLRRQVWQGNELAEADSRVISSGYAALDRLLPGQGWSAGGLTELLIEHGGVGEIRLLAHSLRQLTTQTERHVLFVSPPYQPCAGALRAWGIDVGRVLWVRSNEDQALWAATQALKQDGIGAVLVWLPNARADKVRRLQLAAQESTSLAFLVRPVEAAAQSSPAPLRMICAPLLPANAQTINRRQWLQEIGLSIDIFKRRGPPLAEPLRLVLPLQSALLPEKGIGRHQGAEVKHVMDRSHIATLVAGSGEASRVASGWFSRETESV</sequence>
<dbReference type="NCBIfam" id="NF033429">
    <property type="entry name" value="ImuA_translesion"/>
    <property type="match status" value="1"/>
</dbReference>
<dbReference type="InterPro" id="IPR047610">
    <property type="entry name" value="ImuA_translesion"/>
</dbReference>
<protein>
    <recommendedName>
        <fullName evidence="3">Cell division inhibitor SulA</fullName>
    </recommendedName>
</protein>
<evidence type="ECO:0000313" key="1">
    <source>
        <dbReference type="EMBL" id="CAB3778404.1"/>
    </source>
</evidence>
<dbReference type="SUPFAM" id="SSF52540">
    <property type="entry name" value="P-loop containing nucleoside triphosphate hydrolases"/>
    <property type="match status" value="1"/>
</dbReference>
<dbReference type="Gene3D" id="3.40.50.300">
    <property type="entry name" value="P-loop containing nucleotide triphosphate hydrolases"/>
    <property type="match status" value="1"/>
</dbReference>
<dbReference type="Proteomes" id="UP000494252">
    <property type="component" value="Unassembled WGS sequence"/>
</dbReference>
<dbReference type="RefSeq" id="WP_175157999.1">
    <property type="nucleotide sequence ID" value="NZ_CADIKI010000001.1"/>
</dbReference>
<dbReference type="InterPro" id="IPR027417">
    <property type="entry name" value="P-loop_NTPase"/>
</dbReference>
<gene>
    <name evidence="1" type="ORF">LMG27177_00597</name>
</gene>
<name>A0A6J5FJ09_9BURK</name>